<keyword evidence="3" id="KW-1185">Reference proteome</keyword>
<dbReference type="RefSeq" id="WP_163961320.1">
    <property type="nucleotide sequence ID" value="NZ_JAAGNX010000001.1"/>
</dbReference>
<dbReference type="Proteomes" id="UP000478417">
    <property type="component" value="Unassembled WGS sequence"/>
</dbReference>
<keyword evidence="1" id="KW-1133">Transmembrane helix</keyword>
<organism evidence="2 3">
    <name type="scientific">Oceanipulchritudo coccoides</name>
    <dbReference type="NCBI Taxonomy" id="2706888"/>
    <lineage>
        <taxon>Bacteria</taxon>
        <taxon>Pseudomonadati</taxon>
        <taxon>Verrucomicrobiota</taxon>
        <taxon>Opitutia</taxon>
        <taxon>Puniceicoccales</taxon>
        <taxon>Oceanipulchritudinaceae</taxon>
        <taxon>Oceanipulchritudo</taxon>
    </lineage>
</organism>
<dbReference type="AlphaFoldDB" id="A0A6B2LWT8"/>
<keyword evidence="1" id="KW-0472">Membrane</keyword>
<feature type="transmembrane region" description="Helical" evidence="1">
    <location>
        <begin position="15"/>
        <end position="38"/>
    </location>
</feature>
<gene>
    <name evidence="2" type="ORF">G0Q06_00325</name>
</gene>
<proteinExistence type="predicted"/>
<evidence type="ECO:0000256" key="1">
    <source>
        <dbReference type="SAM" id="Phobius"/>
    </source>
</evidence>
<keyword evidence="1" id="KW-0812">Transmembrane</keyword>
<evidence type="ECO:0000313" key="2">
    <source>
        <dbReference type="EMBL" id="NDV60891.1"/>
    </source>
</evidence>
<dbReference type="EMBL" id="JAAGNX010000001">
    <property type="protein sequence ID" value="NDV60891.1"/>
    <property type="molecule type" value="Genomic_DNA"/>
</dbReference>
<name>A0A6B2LWT8_9BACT</name>
<protein>
    <submittedName>
        <fullName evidence="2">Uncharacterized protein</fullName>
    </submittedName>
</protein>
<reference evidence="2 3" key="1">
    <citation type="submission" date="2020-02" db="EMBL/GenBank/DDBJ databases">
        <title>Albibacoteraceae fam. nov., the first described family within the subdivision 4 Verrucomicrobia.</title>
        <authorList>
            <person name="Xi F."/>
        </authorList>
    </citation>
    <scope>NUCLEOTIDE SEQUENCE [LARGE SCALE GENOMIC DNA]</scope>
    <source>
        <strain evidence="2 3">CK1056</strain>
    </source>
</reference>
<sequence>MSNAPMESEPSDRKVLISALGWIGVIFCFFLVVAAAYLPNRAVSQEEKNAEIRYEIRNEVRGEQARLVGSYEWVNQGEGVVRIPVDRAMKLAVEELRSEQQASGEPAL</sequence>
<comment type="caution">
    <text evidence="2">The sequence shown here is derived from an EMBL/GenBank/DDBJ whole genome shotgun (WGS) entry which is preliminary data.</text>
</comment>
<accession>A0A6B2LWT8</accession>
<evidence type="ECO:0000313" key="3">
    <source>
        <dbReference type="Proteomes" id="UP000478417"/>
    </source>
</evidence>